<evidence type="ECO:0000313" key="2">
    <source>
        <dbReference type="EMBL" id="BBH06773.1"/>
    </source>
</evidence>
<reference evidence="2" key="1">
    <citation type="journal article" date="2019" name="Science">
        <title>Mutation of a bHLH transcription factor allowed almond domestication.</title>
        <authorList>
            <person name="Sanchez-Perez R."/>
            <person name="Pavan S."/>
            <person name="Mazzeo R."/>
            <person name="Moldovan C."/>
            <person name="Aiese Cigliano R."/>
            <person name="Del Cueto J."/>
            <person name="Ricciardi F."/>
            <person name="Lotti C."/>
            <person name="Ricciardi L."/>
            <person name="Dicenta F."/>
            <person name="Lopez-Marques R.L."/>
            <person name="Lindberg Moller B."/>
        </authorList>
    </citation>
    <scope>NUCLEOTIDE SEQUENCE</scope>
</reference>
<protein>
    <submittedName>
        <fullName evidence="2">F-box/RNI-like superfamily protein</fullName>
    </submittedName>
</protein>
<dbReference type="PANTHER" id="PTHR34145:SF68">
    <property type="entry name" value="FBD DOMAIN-CONTAINING PROTEIN"/>
    <property type="match status" value="1"/>
</dbReference>
<dbReference type="SUPFAM" id="SSF81383">
    <property type="entry name" value="F-box domain"/>
    <property type="match status" value="1"/>
</dbReference>
<dbReference type="InterPro" id="IPR036047">
    <property type="entry name" value="F-box-like_dom_sf"/>
</dbReference>
<dbReference type="PROSITE" id="PS50181">
    <property type="entry name" value="FBOX"/>
    <property type="match status" value="1"/>
</dbReference>
<feature type="domain" description="F-box" evidence="1">
    <location>
        <begin position="110"/>
        <end position="146"/>
    </location>
</feature>
<name>A0A4Y1RSN6_PRUDU</name>
<dbReference type="InterPro" id="IPR001810">
    <property type="entry name" value="F-box_dom"/>
</dbReference>
<sequence length="539" mass="62128">MQNWEFDLQLNWITKGFGVRTLPLITYLPTSYNYYNKVELEYTKTKPLPQSYMIRQIHNMENPFPDVTKETVQDKGQLIYYYDYTEEEDAKRRKTTTKGGGKKHNWMISIDRISHLPDEILVSILSLLSLKEAAITSLLSKRWQHLWASTDTLDFDSKLDVGNNVRFFRRLTPELRHKKSLRYVDWVSRVMEQHKGPNMKRFRACFYLDRRFTTSIDRWIQIAKTKGVEILELELGDGVIDKGHYAFPYKVLGLEKGPNCFGHNIIGFKSLKVVNFKHVDVAEEILEYLLSNCPGLEQLTVYASSNLASLRVVGSSSAALKYLAIKHCCCLESIQIREVANLVSFTYHGGSVRLLLSDVPLLTEVSIEEADWGTVDSIRVVLPQLSCCILSQLEILMLDITPMTLDDDDFGPLQNHAFPILANLKHLELIVSPYLQRLVLKMKFVTWRRPKIKTAAKCPHPYLRVVEIVGYRGRACAAKHVMYLMKNAVSLEKIVIDPVLNHSTDKRVEEVKEEVFAKYHAMQHIKNKVPSTIEFVCLR</sequence>
<dbReference type="Gene3D" id="1.20.1280.50">
    <property type="match status" value="1"/>
</dbReference>
<dbReference type="InterPro" id="IPR055357">
    <property type="entry name" value="LRR_At1g61320_AtMIF1"/>
</dbReference>
<organism evidence="2">
    <name type="scientific">Prunus dulcis</name>
    <name type="common">Almond</name>
    <name type="synonym">Amygdalus dulcis</name>
    <dbReference type="NCBI Taxonomy" id="3755"/>
    <lineage>
        <taxon>Eukaryota</taxon>
        <taxon>Viridiplantae</taxon>
        <taxon>Streptophyta</taxon>
        <taxon>Embryophyta</taxon>
        <taxon>Tracheophyta</taxon>
        <taxon>Spermatophyta</taxon>
        <taxon>Magnoliopsida</taxon>
        <taxon>eudicotyledons</taxon>
        <taxon>Gunneridae</taxon>
        <taxon>Pentapetalae</taxon>
        <taxon>rosids</taxon>
        <taxon>fabids</taxon>
        <taxon>Rosales</taxon>
        <taxon>Rosaceae</taxon>
        <taxon>Amygdaloideae</taxon>
        <taxon>Amygdaleae</taxon>
        <taxon>Prunus</taxon>
    </lineage>
</organism>
<dbReference type="InterPro" id="IPR032675">
    <property type="entry name" value="LRR_dom_sf"/>
</dbReference>
<dbReference type="EMBL" id="AP019302">
    <property type="protein sequence ID" value="BBH06773.1"/>
    <property type="molecule type" value="Genomic_DNA"/>
</dbReference>
<proteinExistence type="predicted"/>
<dbReference type="AlphaFoldDB" id="A0A4Y1RSN6"/>
<dbReference type="InterPro" id="IPR053772">
    <property type="entry name" value="At1g61320/At1g61330-like"/>
</dbReference>
<evidence type="ECO:0000259" key="1">
    <source>
        <dbReference type="PROSITE" id="PS50181"/>
    </source>
</evidence>
<dbReference type="SMART" id="SM00256">
    <property type="entry name" value="FBOX"/>
    <property type="match status" value="1"/>
</dbReference>
<dbReference type="SUPFAM" id="SSF52047">
    <property type="entry name" value="RNI-like"/>
    <property type="match status" value="1"/>
</dbReference>
<dbReference type="Pfam" id="PF23622">
    <property type="entry name" value="LRR_At1g61320_AtMIF1"/>
    <property type="match status" value="1"/>
</dbReference>
<dbReference type="PANTHER" id="PTHR34145">
    <property type="entry name" value="OS02G0105600 PROTEIN"/>
    <property type="match status" value="1"/>
</dbReference>
<accession>A0A4Y1RSN6</accession>
<dbReference type="Pfam" id="PF00646">
    <property type="entry name" value="F-box"/>
    <property type="match status" value="1"/>
</dbReference>
<gene>
    <name evidence="2" type="ORF">Prudu_018509</name>
</gene>
<dbReference type="Gene3D" id="3.80.10.10">
    <property type="entry name" value="Ribonuclease Inhibitor"/>
    <property type="match status" value="1"/>
</dbReference>